<proteinExistence type="predicted"/>
<protein>
    <submittedName>
        <fullName evidence="1">Uncharacterized protein</fullName>
    </submittedName>
</protein>
<evidence type="ECO:0000313" key="2">
    <source>
        <dbReference type="Proteomes" id="UP000221339"/>
    </source>
</evidence>
<accession>A0A0K1LN50</accession>
<gene>
    <name evidence="1" type="ORF">CPT_Seuss117</name>
</gene>
<reference evidence="1 2" key="1">
    <citation type="journal article" date="2015" name="Genome Announc.">
        <title>Complete Genome Sequence of Caulobacter crescentus Siphophage Seuss.</title>
        <authorList>
            <person name="Sloan J.M."/>
            <person name="Keene J.L."/>
            <person name="Cahill J.L."/>
            <person name="Rasche E.S."/>
            <person name="Kuty Everett G.F."/>
        </authorList>
    </citation>
    <scope>NUCLEOTIDE SEQUENCE [LARGE SCALE GENOMIC DNA]</scope>
</reference>
<name>A0A0K1LN50_9CAUD</name>
<dbReference type="EMBL" id="KT001914">
    <property type="protein sequence ID" value="AKU43643.1"/>
    <property type="molecule type" value="Genomic_DNA"/>
</dbReference>
<keyword evidence="2" id="KW-1185">Reference proteome</keyword>
<sequence length="204" mass="22945">MCEAEERPKRGRKKQPIIQRLTRLLGRDLSSELRAASYPEPASECWAGPSHVFEAGRPHATARIVFTLLYSERIQRARLQRAGEGDLLGVLGGVPLEHLGINREHHEIDPTHHVRRICPTSGCCNPHHHRLHIVWSTTGQAPPPIPFEFIVQGEPDDLNDAIDTILMIEGGRSLTPTQLVARFHQAYDEQTFARALDVIREQGL</sequence>
<evidence type="ECO:0000313" key="1">
    <source>
        <dbReference type="EMBL" id="AKU43643.1"/>
    </source>
</evidence>
<organism evidence="1 2">
    <name type="scientific">Caulobacter phage Seuss</name>
    <dbReference type="NCBI Taxonomy" id="1675601"/>
    <lineage>
        <taxon>Viruses</taxon>
        <taxon>Duplodnaviria</taxon>
        <taxon>Heunggongvirae</taxon>
        <taxon>Uroviricota</taxon>
        <taxon>Caudoviricetes</taxon>
        <taxon>Seussvirus</taxon>
        <taxon>Seussvirus seuss</taxon>
    </lineage>
</organism>
<dbReference type="Proteomes" id="UP000221339">
    <property type="component" value="Segment"/>
</dbReference>